<evidence type="ECO:0000259" key="3">
    <source>
        <dbReference type="Pfam" id="PF01073"/>
    </source>
</evidence>
<dbReference type="InterPro" id="IPR036291">
    <property type="entry name" value="NAD(P)-bd_dom_sf"/>
</dbReference>
<evidence type="ECO:0000256" key="2">
    <source>
        <dbReference type="ARBA" id="ARBA00023002"/>
    </source>
</evidence>
<comment type="similarity">
    <text evidence="1">Belongs to the 3-beta-HSD family.</text>
</comment>
<accession>A0A517KWC7</accession>
<gene>
    <name evidence="4" type="ORF">FKW77_005329</name>
</gene>
<dbReference type="Pfam" id="PF01073">
    <property type="entry name" value="3Beta_HSD"/>
    <property type="match status" value="1"/>
</dbReference>
<dbReference type="SUPFAM" id="SSF51735">
    <property type="entry name" value="NAD(P)-binding Rossmann-fold domains"/>
    <property type="match status" value="1"/>
</dbReference>
<organism evidence="4 5">
    <name type="scientific">Venturia effusa</name>
    <dbReference type="NCBI Taxonomy" id="50376"/>
    <lineage>
        <taxon>Eukaryota</taxon>
        <taxon>Fungi</taxon>
        <taxon>Dikarya</taxon>
        <taxon>Ascomycota</taxon>
        <taxon>Pezizomycotina</taxon>
        <taxon>Dothideomycetes</taxon>
        <taxon>Pleosporomycetidae</taxon>
        <taxon>Venturiales</taxon>
        <taxon>Venturiaceae</taxon>
        <taxon>Venturia</taxon>
    </lineage>
</organism>
<name>A0A517KWC7_9PEZI</name>
<evidence type="ECO:0000313" key="4">
    <source>
        <dbReference type="EMBL" id="QDS67688.1"/>
    </source>
</evidence>
<dbReference type="GO" id="GO:0016616">
    <property type="term" value="F:oxidoreductase activity, acting on the CH-OH group of donors, NAD or NADP as acceptor"/>
    <property type="evidence" value="ECO:0007669"/>
    <property type="project" value="InterPro"/>
</dbReference>
<dbReference type="PANTHER" id="PTHR43245:SF51">
    <property type="entry name" value="SHORT CHAIN DEHYDROGENASE_REDUCTASE FAMILY 42E, MEMBER 2"/>
    <property type="match status" value="1"/>
</dbReference>
<dbReference type="Proteomes" id="UP000316270">
    <property type="component" value="Chromosome 1"/>
</dbReference>
<keyword evidence="2" id="KW-0560">Oxidoreductase</keyword>
<keyword evidence="5" id="KW-1185">Reference proteome</keyword>
<reference evidence="4 5" key="1">
    <citation type="submission" date="2019-07" db="EMBL/GenBank/DDBJ databases">
        <title>Finished genome of Venturia effusa.</title>
        <authorList>
            <person name="Young C.A."/>
            <person name="Cox M.P."/>
            <person name="Ganley A.R.D."/>
            <person name="David W.J."/>
        </authorList>
    </citation>
    <scope>NUCLEOTIDE SEQUENCE [LARGE SCALE GENOMIC DNA]</scope>
    <source>
        <strain evidence="5">albino</strain>
    </source>
</reference>
<dbReference type="Gene3D" id="3.40.50.720">
    <property type="entry name" value="NAD(P)-binding Rossmann-like Domain"/>
    <property type="match status" value="1"/>
</dbReference>
<proteinExistence type="inferred from homology"/>
<protein>
    <recommendedName>
        <fullName evidence="3">3-beta hydroxysteroid dehydrogenase/isomerase domain-containing protein</fullName>
    </recommendedName>
</protein>
<dbReference type="GO" id="GO:0006694">
    <property type="term" value="P:steroid biosynthetic process"/>
    <property type="evidence" value="ECO:0007669"/>
    <property type="project" value="InterPro"/>
</dbReference>
<evidence type="ECO:0000256" key="1">
    <source>
        <dbReference type="ARBA" id="ARBA00009219"/>
    </source>
</evidence>
<evidence type="ECO:0000313" key="5">
    <source>
        <dbReference type="Proteomes" id="UP000316270"/>
    </source>
</evidence>
<dbReference type="STRING" id="50376.A0A517KWC7"/>
<sequence>MASPTPSWLDGHRVLITGGCGFLGSWIVRRLLEKYPDLDISILDIHIPASFAVSNPNVRVIEADITDGLQVLDGFENAKPSIVIHTAGYITVGSSRHNPSKEIRARTFNINVNGTKNVLEASKAVGVKSFIYTSSCTVVMDDKTRNHPNENESAPTGHATLVYGQSKTEAENLVLAANTSTFKTTALRPSVIFGPGDYNFFPSMYQCIARNETPWIIGDATNLWDFVYVSNVADAHVLALENLLTSGTAAGEAFFISNGEPVTFRAFCLAVWAAFGHVPKFEVTIPARVAHWMGLVSEWLDWIKGSEGPLTRGSIKDATQTEYVCIEKARRILGYEPRVHLPEAVKISCQYILAETGTPGNEKG</sequence>
<dbReference type="InterPro" id="IPR002225">
    <property type="entry name" value="3Beta_OHSteriod_DH/Estase"/>
</dbReference>
<feature type="domain" description="3-beta hydroxysteroid dehydrogenase/isomerase" evidence="3">
    <location>
        <begin position="15"/>
        <end position="280"/>
    </location>
</feature>
<dbReference type="InterPro" id="IPR050177">
    <property type="entry name" value="Lipid_A_modif_metabolic_enz"/>
</dbReference>
<dbReference type="AlphaFoldDB" id="A0A517KWC7"/>
<dbReference type="PANTHER" id="PTHR43245">
    <property type="entry name" value="BIFUNCTIONAL POLYMYXIN RESISTANCE PROTEIN ARNA"/>
    <property type="match status" value="1"/>
</dbReference>
<dbReference type="EMBL" id="CP042185">
    <property type="protein sequence ID" value="QDS67688.1"/>
    <property type="molecule type" value="Genomic_DNA"/>
</dbReference>
<dbReference type="OrthoDB" id="331544at2759"/>